<protein>
    <recommendedName>
        <fullName evidence="1">5'-Nucleotidase C-terminal domain-containing protein</fullName>
    </recommendedName>
</protein>
<dbReference type="SUPFAM" id="SSF55816">
    <property type="entry name" value="5'-nucleotidase (syn. UDP-sugar hydrolase), C-terminal domain"/>
    <property type="match status" value="1"/>
</dbReference>
<dbReference type="Proteomes" id="UP000239590">
    <property type="component" value="Unassembled WGS sequence"/>
</dbReference>
<dbReference type="InterPro" id="IPR036907">
    <property type="entry name" value="5'-Nucleotdase_C_sf"/>
</dbReference>
<organism evidence="2 3">
    <name type="scientific">Siphonobacter curvatus</name>
    <dbReference type="NCBI Taxonomy" id="2094562"/>
    <lineage>
        <taxon>Bacteria</taxon>
        <taxon>Pseudomonadati</taxon>
        <taxon>Bacteroidota</taxon>
        <taxon>Cytophagia</taxon>
        <taxon>Cytophagales</taxon>
        <taxon>Cytophagaceae</taxon>
        <taxon>Siphonobacter</taxon>
    </lineage>
</organism>
<name>A0A2S7IGE8_9BACT</name>
<dbReference type="PRINTS" id="PR01607">
    <property type="entry name" value="APYRASEFAMLY"/>
</dbReference>
<keyword evidence="3" id="KW-1185">Reference proteome</keyword>
<evidence type="ECO:0000313" key="2">
    <source>
        <dbReference type="EMBL" id="PQA54363.1"/>
    </source>
</evidence>
<comment type="caution">
    <text evidence="2">The sequence shown here is derived from an EMBL/GenBank/DDBJ whole genome shotgun (WGS) entry which is preliminary data.</text>
</comment>
<dbReference type="PANTHER" id="PTHR11575">
    <property type="entry name" value="5'-NUCLEOTIDASE-RELATED"/>
    <property type="match status" value="1"/>
</dbReference>
<dbReference type="GO" id="GO:0009166">
    <property type="term" value="P:nucleotide catabolic process"/>
    <property type="evidence" value="ECO:0007669"/>
    <property type="project" value="InterPro"/>
</dbReference>
<dbReference type="PANTHER" id="PTHR11575:SF24">
    <property type="entry name" value="5'-NUCLEOTIDASE"/>
    <property type="match status" value="1"/>
</dbReference>
<sequence>MEQIPAYFRSRMSFHLVNMHKHTWPLLLGMFVVSACSSTHYYAARSTGSALLEVTDQANPSLVSGPSSNLANYLQTYHDSLDRSMNQVLVQSAKYLKKGGVESELGDLLTDLFREQAQKRYGATIDLAHMNNGGIRAELPAGNITLRNVYEIMPFDNDLVVLTVSGETMRQFIEYLAARLDPQSGLKLVVDKETKKPLEIYVQGQPFDSQKTYRILVSDYVATGGDSAFFLKNSLKSEPLNYLMRDAIRDYFVSKGQQNQILNPQLDGRTTLR</sequence>
<evidence type="ECO:0000313" key="3">
    <source>
        <dbReference type="Proteomes" id="UP000239590"/>
    </source>
</evidence>
<reference evidence="3" key="1">
    <citation type="submission" date="2018-02" db="EMBL/GenBank/DDBJ databases">
        <title>Genome sequencing of Solimonas sp. HR-BB.</title>
        <authorList>
            <person name="Lee Y."/>
            <person name="Jeon C.O."/>
        </authorList>
    </citation>
    <scope>NUCLEOTIDE SEQUENCE [LARGE SCALE GENOMIC DNA]</scope>
    <source>
        <strain evidence="3">HR-U</strain>
    </source>
</reference>
<dbReference type="GO" id="GO:0030288">
    <property type="term" value="C:outer membrane-bounded periplasmic space"/>
    <property type="evidence" value="ECO:0007669"/>
    <property type="project" value="TreeGrafter"/>
</dbReference>
<accession>A0A2S7IGE8</accession>
<dbReference type="Gene3D" id="3.90.780.10">
    <property type="entry name" value="5'-Nucleotidase, C-terminal domain"/>
    <property type="match status" value="1"/>
</dbReference>
<dbReference type="AlphaFoldDB" id="A0A2S7IGE8"/>
<dbReference type="GO" id="GO:0008768">
    <property type="term" value="F:UDP-sugar diphosphatase activity"/>
    <property type="evidence" value="ECO:0007669"/>
    <property type="project" value="TreeGrafter"/>
</dbReference>
<feature type="domain" description="5'-Nucleotidase C-terminal" evidence="1">
    <location>
        <begin position="99"/>
        <end position="227"/>
    </location>
</feature>
<dbReference type="GO" id="GO:0008253">
    <property type="term" value="F:5'-nucleotidase activity"/>
    <property type="evidence" value="ECO:0007669"/>
    <property type="project" value="TreeGrafter"/>
</dbReference>
<dbReference type="InterPro" id="IPR008334">
    <property type="entry name" value="5'-Nucleotdase_C"/>
</dbReference>
<proteinExistence type="predicted"/>
<dbReference type="InterPro" id="IPR006179">
    <property type="entry name" value="5_nucleotidase/apyrase"/>
</dbReference>
<evidence type="ECO:0000259" key="1">
    <source>
        <dbReference type="Pfam" id="PF02872"/>
    </source>
</evidence>
<dbReference type="EMBL" id="PTRA01000006">
    <property type="protein sequence ID" value="PQA54363.1"/>
    <property type="molecule type" value="Genomic_DNA"/>
</dbReference>
<dbReference type="OrthoDB" id="4762412at2"/>
<dbReference type="Pfam" id="PF02872">
    <property type="entry name" value="5_nucleotid_C"/>
    <property type="match status" value="1"/>
</dbReference>
<gene>
    <name evidence="2" type="ORF">C5O19_21665</name>
</gene>